<dbReference type="SUPFAM" id="SSF56784">
    <property type="entry name" value="HAD-like"/>
    <property type="match status" value="1"/>
</dbReference>
<comment type="catalytic activity">
    <reaction evidence="13">
        <text>alpha-D-mannose 1-phosphate = D-mannose 6-phosphate</text>
        <dbReference type="Rhea" id="RHEA:11140"/>
        <dbReference type="ChEBI" id="CHEBI:58409"/>
        <dbReference type="ChEBI" id="CHEBI:58735"/>
        <dbReference type="EC" id="5.4.2.8"/>
    </reaction>
</comment>
<dbReference type="SFLD" id="SFLDF00445">
    <property type="entry name" value="alpha-phosphomannomutase"/>
    <property type="match status" value="1"/>
</dbReference>
<feature type="active site" description="Proton donor/acceptor" evidence="10">
    <location>
        <position position="12"/>
    </location>
</feature>
<feature type="binding site" evidence="12">
    <location>
        <position position="12"/>
    </location>
    <ligand>
        <name>Mg(2+)</name>
        <dbReference type="ChEBI" id="CHEBI:18420"/>
        <label>1</label>
    </ligand>
</feature>
<evidence type="ECO:0000256" key="13">
    <source>
        <dbReference type="RuleBase" id="RU361118"/>
    </source>
</evidence>
<dbReference type="GO" id="GO:0046872">
    <property type="term" value="F:metal ion binding"/>
    <property type="evidence" value="ECO:0007669"/>
    <property type="project" value="UniProtKB-KW"/>
</dbReference>
<keyword evidence="9 13" id="KW-0413">Isomerase</keyword>
<feature type="binding site" evidence="11">
    <location>
        <position position="160"/>
    </location>
    <ligand>
        <name>alpha-D-mannose 1-phosphate</name>
        <dbReference type="ChEBI" id="CHEBI:58409"/>
    </ligand>
</feature>
<feature type="binding site" evidence="11">
    <location>
        <position position="142"/>
    </location>
    <ligand>
        <name>alpha-D-mannose 1-phosphate</name>
        <dbReference type="ChEBI" id="CHEBI:58409"/>
    </ligand>
</feature>
<comment type="subcellular location">
    <subcellularLocation>
        <location evidence="1 13">Cytoplasm</location>
    </subcellularLocation>
</comment>
<feature type="active site" description="Nucleophile" evidence="10">
    <location>
        <position position="10"/>
    </location>
</feature>
<dbReference type="Gene3D" id="3.40.50.1000">
    <property type="entry name" value="HAD superfamily/HAD-like"/>
    <property type="match status" value="1"/>
</dbReference>
<evidence type="ECO:0000256" key="4">
    <source>
        <dbReference type="ARBA" id="ARBA00011738"/>
    </source>
</evidence>
<comment type="similarity">
    <text evidence="3 13">Belongs to the eukaryotic PMM family.</text>
</comment>
<organism evidence="14">
    <name type="scientific">Cryptosporidium canis</name>
    <dbReference type="NCBI Taxonomy" id="195482"/>
    <lineage>
        <taxon>Eukaryota</taxon>
        <taxon>Sar</taxon>
        <taxon>Alveolata</taxon>
        <taxon>Apicomplexa</taxon>
        <taxon>Conoidasida</taxon>
        <taxon>Coccidia</taxon>
        <taxon>Eucoccidiorida</taxon>
        <taxon>Eimeriorina</taxon>
        <taxon>Cryptosporidiidae</taxon>
        <taxon>Cryptosporidium</taxon>
    </lineage>
</organism>
<evidence type="ECO:0000313" key="14">
    <source>
        <dbReference type="EMBL" id="KAJ1611454.1"/>
    </source>
</evidence>
<dbReference type="FunFam" id="3.30.1240.20:FF:000001">
    <property type="entry name" value="Phosphomannomutase"/>
    <property type="match status" value="1"/>
</dbReference>
<keyword evidence="7 12" id="KW-0479">Metal-binding</keyword>
<feature type="binding site" evidence="11">
    <location>
        <position position="19"/>
    </location>
    <ligand>
        <name>alpha-D-mannose 1-phosphate</name>
        <dbReference type="ChEBI" id="CHEBI:58409"/>
    </ligand>
</feature>
<dbReference type="Pfam" id="PF03332">
    <property type="entry name" value="PMM"/>
    <property type="match status" value="1"/>
</dbReference>
<feature type="binding site" evidence="11">
    <location>
        <position position="153"/>
    </location>
    <ligand>
        <name>alpha-D-mannose 1-phosphate</name>
        <dbReference type="ChEBI" id="CHEBI:58409"/>
    </ligand>
</feature>
<evidence type="ECO:0000256" key="11">
    <source>
        <dbReference type="PIRSR" id="PIRSR605002-2"/>
    </source>
</evidence>
<gene>
    <name evidence="14" type="ORF">OJ253_869</name>
</gene>
<dbReference type="GO" id="GO:0004615">
    <property type="term" value="F:phosphomannomutase activity"/>
    <property type="evidence" value="ECO:0007669"/>
    <property type="project" value="UniProtKB-EC"/>
</dbReference>
<dbReference type="GO" id="GO:0009298">
    <property type="term" value="P:GDP-mannose biosynthetic process"/>
    <property type="evidence" value="ECO:0007669"/>
    <property type="project" value="InterPro"/>
</dbReference>
<comment type="pathway">
    <text evidence="2 13">Nucleotide-sugar biosynthesis; GDP-alpha-D-mannose biosynthesis; alpha-D-mannose 1-phosphate from D-fructose 6-phosphate: step 2/2.</text>
</comment>
<feature type="binding site" evidence="12">
    <location>
        <position position="10"/>
    </location>
    <ligand>
        <name>Mg(2+)</name>
        <dbReference type="ChEBI" id="CHEBI:18420"/>
        <label>1</label>
    </ligand>
</feature>
<dbReference type="InterPro" id="IPR043169">
    <property type="entry name" value="PMM_cap"/>
</dbReference>
<dbReference type="GO" id="GO:0006487">
    <property type="term" value="P:protein N-linked glycosylation"/>
    <property type="evidence" value="ECO:0007669"/>
    <property type="project" value="TreeGrafter"/>
</dbReference>
<evidence type="ECO:0000256" key="9">
    <source>
        <dbReference type="ARBA" id="ARBA00023235"/>
    </source>
</evidence>
<dbReference type="SFLD" id="SFLDG01140">
    <property type="entry name" value="C2.B:_Phosphomannomutase_and_P"/>
    <property type="match status" value="1"/>
</dbReference>
<dbReference type="EC" id="5.4.2.8" evidence="5 13"/>
<evidence type="ECO:0000256" key="7">
    <source>
        <dbReference type="ARBA" id="ARBA00022723"/>
    </source>
</evidence>
<comment type="caution">
    <text evidence="14">The sequence shown here is derived from an EMBL/GenBank/DDBJ whole genome shotgun (WGS) entry which is preliminary data.</text>
</comment>
<name>A0A9D5DHY2_9CRYT</name>
<feature type="binding site" evidence="11">
    <location>
        <position position="198"/>
    </location>
    <ligand>
        <name>alpha-D-mannose 1-phosphate</name>
        <dbReference type="ChEBI" id="CHEBI:58409"/>
    </ligand>
</feature>
<dbReference type="GO" id="GO:0006013">
    <property type="term" value="P:mannose metabolic process"/>
    <property type="evidence" value="ECO:0007669"/>
    <property type="project" value="TreeGrafter"/>
</dbReference>
<dbReference type="InterPro" id="IPR005002">
    <property type="entry name" value="PMM"/>
</dbReference>
<accession>A0A9D5DHY2</accession>
<dbReference type="EMBL" id="JAPCXC010000015">
    <property type="protein sequence ID" value="KAJ1611454.1"/>
    <property type="molecule type" value="Genomic_DNA"/>
</dbReference>
<dbReference type="OrthoDB" id="10264771at2759"/>
<reference evidence="14" key="1">
    <citation type="submission" date="2022-10" db="EMBL/GenBank/DDBJ databases">
        <title>Adaptive evolution leads to modifications in subtelomeric GC content in a zoonotic Cryptosporidium species.</title>
        <authorList>
            <person name="Li J."/>
            <person name="Feng Y."/>
            <person name="Xiao L."/>
        </authorList>
    </citation>
    <scope>NUCLEOTIDE SEQUENCE</scope>
    <source>
        <strain evidence="14">33844</strain>
    </source>
</reference>
<feature type="binding site" evidence="12">
    <location>
        <position position="239"/>
    </location>
    <ligand>
        <name>Mg(2+)</name>
        <dbReference type="ChEBI" id="CHEBI:18420"/>
        <label>1</label>
    </ligand>
</feature>
<evidence type="ECO:0000256" key="2">
    <source>
        <dbReference type="ARBA" id="ARBA00004699"/>
    </source>
</evidence>
<comment type="function">
    <text evidence="13">Involved in the synthesis of the GDP-mannose and dolichol-phosphate-mannose required for a number of critical mannosyl transfer reactions.</text>
</comment>
<dbReference type="NCBIfam" id="TIGR01484">
    <property type="entry name" value="HAD-SF-IIB"/>
    <property type="match status" value="1"/>
</dbReference>
<dbReference type="PANTHER" id="PTHR10466">
    <property type="entry name" value="PHOSPHOMANNOMUTASE"/>
    <property type="match status" value="1"/>
</dbReference>
<sequence length="263" mass="30250">MEPSKLFLFDLDGTLTLPRKPIMEDMVVALQNAKSKVKIGIVSGSDYSKICEQLKNNGRFLGAMLSLHDLIWSITVLSELSCSHYVFSENGVVFHENGAKVCSESISKHLGEENIKRFINYCLRYIANLDIPIKRGTFIEYRTGMLNISPIGRNCSYEERLEFFELDQKNGIREKFIQALSKEFSDLNLQYSIGGQISIDVFPQGWDKRYCLRHVENKFEEIHFFGDKTYPGGNDYEIYTDKRVIGHNVVNPNDTIQQLNRLI</sequence>
<dbReference type="SFLD" id="SFLDS00003">
    <property type="entry name" value="Haloacid_Dehalogenase"/>
    <property type="match status" value="1"/>
</dbReference>
<comment type="cofactor">
    <cofactor evidence="12">
        <name>Mg(2+)</name>
        <dbReference type="ChEBI" id="CHEBI:18420"/>
    </cofactor>
</comment>
<evidence type="ECO:0000256" key="3">
    <source>
        <dbReference type="ARBA" id="ARBA00009736"/>
    </source>
</evidence>
<keyword evidence="8 12" id="KW-0460">Magnesium</keyword>
<dbReference type="Proteomes" id="UP001067231">
    <property type="component" value="Unassembled WGS sequence"/>
</dbReference>
<dbReference type="PANTHER" id="PTHR10466:SF0">
    <property type="entry name" value="PHOSPHOMANNOMUTASE"/>
    <property type="match status" value="1"/>
</dbReference>
<keyword evidence="6 13" id="KW-0963">Cytoplasm</keyword>
<evidence type="ECO:0000256" key="12">
    <source>
        <dbReference type="PIRSR" id="PIRSR605002-3"/>
    </source>
</evidence>
<feature type="binding site" evidence="12">
    <location>
        <position position="227"/>
    </location>
    <ligand>
        <name>Mg(2+)</name>
        <dbReference type="ChEBI" id="CHEBI:18420"/>
        <label>1</label>
    </ligand>
</feature>
<dbReference type="InterPro" id="IPR023214">
    <property type="entry name" value="HAD_sf"/>
</dbReference>
<dbReference type="Gene3D" id="3.30.1240.20">
    <property type="match status" value="1"/>
</dbReference>
<dbReference type="InterPro" id="IPR006379">
    <property type="entry name" value="HAD-SF_hydro_IIB"/>
</dbReference>
<evidence type="ECO:0000256" key="8">
    <source>
        <dbReference type="ARBA" id="ARBA00022842"/>
    </source>
</evidence>
<dbReference type="GO" id="GO:0005829">
    <property type="term" value="C:cytosol"/>
    <property type="evidence" value="ECO:0007669"/>
    <property type="project" value="TreeGrafter"/>
</dbReference>
<feature type="binding site" evidence="12">
    <location>
        <position position="241"/>
    </location>
    <ligand>
        <name>Mg(2+)</name>
        <dbReference type="ChEBI" id="CHEBI:18420"/>
        <label>1</label>
    </ligand>
</feature>
<evidence type="ECO:0000256" key="5">
    <source>
        <dbReference type="ARBA" id="ARBA00012730"/>
    </source>
</evidence>
<proteinExistence type="inferred from homology"/>
<comment type="subunit">
    <text evidence="4 13">Homodimer.</text>
</comment>
<dbReference type="SFLD" id="SFLDG01143">
    <property type="entry name" value="C2.B.3:_Phosphomannomutase_Lik"/>
    <property type="match status" value="1"/>
</dbReference>
<evidence type="ECO:0000256" key="6">
    <source>
        <dbReference type="ARBA" id="ARBA00022490"/>
    </source>
</evidence>
<dbReference type="CDD" id="cd02585">
    <property type="entry name" value="HAD_PMM"/>
    <property type="match status" value="1"/>
</dbReference>
<evidence type="ECO:0000256" key="10">
    <source>
        <dbReference type="PIRSR" id="PIRSR605002-1"/>
    </source>
</evidence>
<feature type="binding site" evidence="11">
    <location>
        <position position="200"/>
    </location>
    <ligand>
        <name>alpha-D-mannose 1-phosphate</name>
        <dbReference type="ChEBI" id="CHEBI:58409"/>
    </ligand>
</feature>
<dbReference type="InterPro" id="IPR036412">
    <property type="entry name" value="HAD-like_sf"/>
</dbReference>
<evidence type="ECO:0000256" key="1">
    <source>
        <dbReference type="ARBA" id="ARBA00004496"/>
    </source>
</evidence>
<protein>
    <recommendedName>
        <fullName evidence="5 13">Phosphomannomutase</fullName>
        <ecNumber evidence="5 13">5.4.2.8</ecNumber>
    </recommendedName>
</protein>
<dbReference type="AlphaFoldDB" id="A0A9D5DHY2"/>